<keyword evidence="3" id="KW-1185">Reference proteome</keyword>
<proteinExistence type="predicted"/>
<sequence length="61" mass="7049">MYKTIAVNSPKENEPEKRKRGRPKKINAGKYSLKIFELETTTGDLWSETRSSFAMSSSFIY</sequence>
<dbReference type="AlphaFoldDB" id="A0A3M7PXZ2"/>
<accession>A0A3M7PXZ2</accession>
<feature type="region of interest" description="Disordered" evidence="1">
    <location>
        <begin position="1"/>
        <end position="25"/>
    </location>
</feature>
<reference evidence="2 3" key="1">
    <citation type="journal article" date="2018" name="Sci. Rep.">
        <title>Genomic signatures of local adaptation to the degree of environmental predictability in rotifers.</title>
        <authorList>
            <person name="Franch-Gras L."/>
            <person name="Hahn C."/>
            <person name="Garcia-Roger E.M."/>
            <person name="Carmona M.J."/>
            <person name="Serra M."/>
            <person name="Gomez A."/>
        </authorList>
    </citation>
    <scope>NUCLEOTIDE SEQUENCE [LARGE SCALE GENOMIC DNA]</scope>
    <source>
        <strain evidence="2">HYR1</strain>
    </source>
</reference>
<organism evidence="2 3">
    <name type="scientific">Brachionus plicatilis</name>
    <name type="common">Marine rotifer</name>
    <name type="synonym">Brachionus muelleri</name>
    <dbReference type="NCBI Taxonomy" id="10195"/>
    <lineage>
        <taxon>Eukaryota</taxon>
        <taxon>Metazoa</taxon>
        <taxon>Spiralia</taxon>
        <taxon>Gnathifera</taxon>
        <taxon>Rotifera</taxon>
        <taxon>Eurotatoria</taxon>
        <taxon>Monogononta</taxon>
        <taxon>Pseudotrocha</taxon>
        <taxon>Ploima</taxon>
        <taxon>Brachionidae</taxon>
        <taxon>Brachionus</taxon>
    </lineage>
</organism>
<evidence type="ECO:0000313" key="2">
    <source>
        <dbReference type="EMBL" id="RNA03960.1"/>
    </source>
</evidence>
<name>A0A3M7PXZ2_BRAPC</name>
<evidence type="ECO:0000313" key="3">
    <source>
        <dbReference type="Proteomes" id="UP000276133"/>
    </source>
</evidence>
<dbReference type="EMBL" id="REGN01008286">
    <property type="protein sequence ID" value="RNA03960.1"/>
    <property type="molecule type" value="Genomic_DNA"/>
</dbReference>
<dbReference type="Proteomes" id="UP000276133">
    <property type="component" value="Unassembled WGS sequence"/>
</dbReference>
<evidence type="ECO:0000256" key="1">
    <source>
        <dbReference type="SAM" id="MobiDB-lite"/>
    </source>
</evidence>
<gene>
    <name evidence="2" type="ORF">BpHYR1_038583</name>
</gene>
<comment type="caution">
    <text evidence="2">The sequence shown here is derived from an EMBL/GenBank/DDBJ whole genome shotgun (WGS) entry which is preliminary data.</text>
</comment>
<protein>
    <submittedName>
        <fullName evidence="2">Uncharacterized protein</fullName>
    </submittedName>
</protein>